<feature type="chain" id="PRO_5046234691" evidence="1">
    <location>
        <begin position="33"/>
        <end position="362"/>
    </location>
</feature>
<evidence type="ECO:0000313" key="5">
    <source>
        <dbReference type="Proteomes" id="UP001240447"/>
    </source>
</evidence>
<comment type="caution">
    <text evidence="4">The sequence shown here is derived from an EMBL/GenBank/DDBJ whole genome shotgun (WGS) entry which is preliminary data.</text>
</comment>
<evidence type="ECO:0000259" key="3">
    <source>
        <dbReference type="Pfam" id="PF11887"/>
    </source>
</evidence>
<gene>
    <name evidence="4" type="ORF">J2S59_003019</name>
</gene>
<feature type="signal peptide" evidence="1">
    <location>
        <begin position="1"/>
        <end position="32"/>
    </location>
</feature>
<reference evidence="4 5" key="1">
    <citation type="submission" date="2023-07" db="EMBL/GenBank/DDBJ databases">
        <title>Sequencing the genomes of 1000 actinobacteria strains.</title>
        <authorList>
            <person name="Klenk H.-P."/>
        </authorList>
    </citation>
    <scope>NUCLEOTIDE SEQUENCE [LARGE SCALE GENOMIC DNA]</scope>
    <source>
        <strain evidence="4 5">GD13</strain>
    </source>
</reference>
<dbReference type="InterPro" id="IPR052336">
    <property type="entry name" value="MlaD_Phospholipid_Transporter"/>
</dbReference>
<accession>A0ABT9NS07</accession>
<dbReference type="Pfam" id="PF02470">
    <property type="entry name" value="MlaD"/>
    <property type="match status" value="1"/>
</dbReference>
<proteinExistence type="predicted"/>
<evidence type="ECO:0000256" key="1">
    <source>
        <dbReference type="SAM" id="SignalP"/>
    </source>
</evidence>
<feature type="domain" description="Mammalian cell entry C-terminal" evidence="3">
    <location>
        <begin position="116"/>
        <end position="313"/>
    </location>
</feature>
<dbReference type="Pfam" id="PF11887">
    <property type="entry name" value="Mce4_CUP1"/>
    <property type="match status" value="1"/>
</dbReference>
<protein>
    <submittedName>
        <fullName evidence="4">Virulence factor Mce-like protein</fullName>
    </submittedName>
</protein>
<dbReference type="PANTHER" id="PTHR33371">
    <property type="entry name" value="INTERMEMBRANE PHOSPHOLIPID TRANSPORT SYSTEM BINDING PROTEIN MLAD-RELATED"/>
    <property type="match status" value="1"/>
</dbReference>
<evidence type="ECO:0000313" key="4">
    <source>
        <dbReference type="EMBL" id="MDP9823210.1"/>
    </source>
</evidence>
<dbReference type="PROSITE" id="PS51257">
    <property type="entry name" value="PROKAR_LIPOPROTEIN"/>
    <property type="match status" value="1"/>
</dbReference>
<dbReference type="InterPro" id="IPR003399">
    <property type="entry name" value="Mce/MlaD"/>
</dbReference>
<dbReference type="NCBIfam" id="TIGR00996">
    <property type="entry name" value="Mtu_fam_mce"/>
    <property type="match status" value="1"/>
</dbReference>
<dbReference type="RefSeq" id="WP_068119646.1">
    <property type="nucleotide sequence ID" value="NZ_CCXJ01000199.1"/>
</dbReference>
<dbReference type="InterPro" id="IPR024516">
    <property type="entry name" value="Mce_C"/>
</dbReference>
<name>A0ABT9NS07_9ACTN</name>
<dbReference type="PANTHER" id="PTHR33371:SF4">
    <property type="entry name" value="INTERMEMBRANE PHOSPHOLIPID TRANSPORT SYSTEM BINDING PROTEIN MLAD"/>
    <property type="match status" value="1"/>
</dbReference>
<feature type="domain" description="Mce/MlaD" evidence="2">
    <location>
        <begin position="38"/>
        <end position="110"/>
    </location>
</feature>
<keyword evidence="1" id="KW-0732">Signal</keyword>
<evidence type="ECO:0000259" key="2">
    <source>
        <dbReference type="Pfam" id="PF02470"/>
    </source>
</evidence>
<dbReference type="EMBL" id="JAUSQM010000001">
    <property type="protein sequence ID" value="MDP9823210.1"/>
    <property type="molecule type" value="Genomic_DNA"/>
</dbReference>
<keyword evidence="5" id="KW-1185">Reference proteome</keyword>
<dbReference type="InterPro" id="IPR005693">
    <property type="entry name" value="Mce"/>
</dbReference>
<sequence>MTTRRTTSSWPRRAGVLVSVLAFVASVSGCFAQSSPMQVTAWFDDVAGLFVDNDVAVRGVPVGRVSEITPRGDLVEVTLELDPETSVPADAAAVIANRSVATDRYVELTPADPEGPRLEDGDVIDIDRTRNPVEFDDLLATLEEVASGLSGKKPAQAIRRFLSTSADTLEGTGTTFNETIRTLAGAMDGLSGNRDALTGTVSELDRLTAALASNDETVREFMTSVSDAADLLADERDNIGESLRALSAALGELNTFVRDNRTELRSSLTGLTKVTNSLLKHQSALHEIVEVLPLTMRNVGDAIGKEGPYEDRLNVRLPPTYLVPENHLVREICDALPVRLCPLLGTSPSLQQLLEILGGIGR</sequence>
<organism evidence="4 5">
    <name type="scientific">Nocardioides massiliensis</name>
    <dbReference type="NCBI Taxonomy" id="1325935"/>
    <lineage>
        <taxon>Bacteria</taxon>
        <taxon>Bacillati</taxon>
        <taxon>Actinomycetota</taxon>
        <taxon>Actinomycetes</taxon>
        <taxon>Propionibacteriales</taxon>
        <taxon>Nocardioidaceae</taxon>
        <taxon>Nocardioides</taxon>
    </lineage>
</organism>
<dbReference type="Proteomes" id="UP001240447">
    <property type="component" value="Unassembled WGS sequence"/>
</dbReference>